<dbReference type="GO" id="GO:0044780">
    <property type="term" value="P:bacterial-type flagellum assembly"/>
    <property type="evidence" value="ECO:0007669"/>
    <property type="project" value="TreeGrafter"/>
</dbReference>
<keyword evidence="5 7" id="KW-1133">Transmembrane helix</keyword>
<keyword evidence="6 7" id="KW-0472">Membrane</keyword>
<dbReference type="InterPro" id="IPR025505">
    <property type="entry name" value="FHIPEP_CS"/>
</dbReference>
<dbReference type="GO" id="GO:0009306">
    <property type="term" value="P:protein secretion"/>
    <property type="evidence" value="ECO:0007669"/>
    <property type="project" value="InterPro"/>
</dbReference>
<protein>
    <submittedName>
        <fullName evidence="8">Flagellar biosynthesis protein FlhA</fullName>
    </submittedName>
</protein>
<dbReference type="InterPro" id="IPR042193">
    <property type="entry name" value="FHIPEP_3"/>
</dbReference>
<sequence>MVSKTVGLKQNEVWTVVAVGSVLAMLLVPMPPMLLDLLLLLHFVGALALFFIVLMLREPLEFSSFPSVLLFAALFRTALSVAVMRAILTNGLAGQLVVSVGEWVLGGNFLVGVVLFLTLVIVQFAVVTGGANRIAEVAARFTLDALPGKQMSIDADLSAGLITEEEARRRRKQLELEADFYGAMDGAAKFMRGDAVTAFLVAVLCFVGGLLIGVWQRGESWETALRTYALLTVGQGLLVQIPALLVSAAAGFIVTRAASDESLGATVAKEAKAQPDALLFAAGIAALLGLLPGLPKVPFLVLSIGMGVGAWWLRQQALKPPAQPTTPSVTQHPQDFTAFVRVDPVEVELGFALVPMAMEQEGGKLLHRITNLRRKLAEELGLLVPPVRVRDNLLLPPNRYVIKVRGAKVSEGDCYPHNLLAIGAPQLPPLEGVAARDPAFGLPAYWIAPDKKREAERCGYTVVDAETTIITHLSEVIKAYAPDIMSRQEVQALLEQVRQTHPAVVEEVTPQLLSRSEIHQVLCNLLAEGVPIKDMVAILEAMADAARLSKDTDFLTERVRRRLARLICQLVQLPDGTLPIIALDPAMEQRLLTHVQETDGGRLLVPDPGLWQRLVEEIARAAERVAAEGVQPVLVCSGALRLPLRRLLGRFLPRLPVISYEEVNAAKVSMQTKAVVGGDLA</sequence>
<evidence type="ECO:0000256" key="7">
    <source>
        <dbReference type="SAM" id="Phobius"/>
    </source>
</evidence>
<comment type="caution">
    <text evidence="8">The sequence shown here is derived from an EMBL/GenBank/DDBJ whole genome shotgun (WGS) entry which is preliminary data.</text>
</comment>
<keyword evidence="8" id="KW-0966">Cell projection</keyword>
<evidence type="ECO:0000256" key="4">
    <source>
        <dbReference type="ARBA" id="ARBA00022692"/>
    </source>
</evidence>
<feature type="transmembrane region" description="Helical" evidence="7">
    <location>
        <begin position="68"/>
        <end position="88"/>
    </location>
</feature>
<dbReference type="Gene3D" id="3.40.30.60">
    <property type="entry name" value="FHIPEP family, domain 1"/>
    <property type="match status" value="1"/>
</dbReference>
<dbReference type="GO" id="GO:0005886">
    <property type="term" value="C:plasma membrane"/>
    <property type="evidence" value="ECO:0007669"/>
    <property type="project" value="UniProtKB-SubCell"/>
</dbReference>
<keyword evidence="3" id="KW-1003">Cell membrane</keyword>
<accession>A0A2H5XCU0</accession>
<dbReference type="Proteomes" id="UP000236173">
    <property type="component" value="Unassembled WGS sequence"/>
</dbReference>
<dbReference type="PRINTS" id="PR00949">
    <property type="entry name" value="TYPE3IMAPROT"/>
</dbReference>
<evidence type="ECO:0000256" key="3">
    <source>
        <dbReference type="ARBA" id="ARBA00022475"/>
    </source>
</evidence>
<feature type="transmembrane region" description="Helical" evidence="7">
    <location>
        <begin position="37"/>
        <end position="56"/>
    </location>
</feature>
<dbReference type="AlphaFoldDB" id="A0A2H5XCU0"/>
<comment type="subcellular location">
    <subcellularLocation>
        <location evidence="1">Cell membrane</location>
        <topology evidence="1">Multi-pass membrane protein</topology>
    </subcellularLocation>
</comment>
<feature type="transmembrane region" description="Helical" evidence="7">
    <location>
        <begin position="228"/>
        <end position="254"/>
    </location>
</feature>
<evidence type="ECO:0000313" key="8">
    <source>
        <dbReference type="EMBL" id="GBC99009.1"/>
    </source>
</evidence>
<keyword evidence="8" id="KW-0282">Flagellum</keyword>
<dbReference type="Gene3D" id="3.40.50.12790">
    <property type="entry name" value="FHIPEP family, domain 4"/>
    <property type="match status" value="1"/>
</dbReference>
<evidence type="ECO:0000313" key="9">
    <source>
        <dbReference type="Proteomes" id="UP000236173"/>
    </source>
</evidence>
<name>A0A2H5XCU0_9BACT</name>
<feature type="transmembrane region" description="Helical" evidence="7">
    <location>
        <begin position="195"/>
        <end position="216"/>
    </location>
</feature>
<evidence type="ECO:0000256" key="1">
    <source>
        <dbReference type="ARBA" id="ARBA00004651"/>
    </source>
</evidence>
<feature type="transmembrane region" description="Helical" evidence="7">
    <location>
        <begin position="275"/>
        <end position="291"/>
    </location>
</feature>
<dbReference type="EMBL" id="BEHT01000019">
    <property type="protein sequence ID" value="GBC99009.1"/>
    <property type="molecule type" value="Genomic_DNA"/>
</dbReference>
<dbReference type="PROSITE" id="PS00994">
    <property type="entry name" value="FHIPEP"/>
    <property type="match status" value="1"/>
</dbReference>
<keyword evidence="8" id="KW-0969">Cilium</keyword>
<dbReference type="Gene3D" id="1.10.8.540">
    <property type="entry name" value="FHIPEP family, domain 3"/>
    <property type="match status" value="1"/>
</dbReference>
<dbReference type="PANTHER" id="PTHR30161">
    <property type="entry name" value="FLAGELLAR EXPORT PROTEIN, MEMBRANE FLHA SUBUNIT-RELATED"/>
    <property type="match status" value="1"/>
</dbReference>
<reference evidence="9" key="1">
    <citation type="submission" date="2017-09" db="EMBL/GenBank/DDBJ databases">
        <title>Metaegenomics of thermophilic ammonia-oxidizing enrichment culture.</title>
        <authorList>
            <person name="Kato S."/>
            <person name="Suzuki K."/>
        </authorList>
    </citation>
    <scope>NUCLEOTIDE SEQUENCE [LARGE SCALE GENOMIC DNA]</scope>
</reference>
<evidence type="ECO:0000256" key="5">
    <source>
        <dbReference type="ARBA" id="ARBA00022989"/>
    </source>
</evidence>
<keyword evidence="4 7" id="KW-0812">Transmembrane</keyword>
<dbReference type="Pfam" id="PF00771">
    <property type="entry name" value="FHIPEP"/>
    <property type="match status" value="1"/>
</dbReference>
<proteinExistence type="inferred from homology"/>
<feature type="transmembrane region" description="Helical" evidence="7">
    <location>
        <begin position="108"/>
        <end position="131"/>
    </location>
</feature>
<comment type="similarity">
    <text evidence="2">Belongs to the FHIPEP (flagella/HR/invasion proteins export pore) family.</text>
</comment>
<dbReference type="InterPro" id="IPR042196">
    <property type="entry name" value="FHIPEP_4"/>
</dbReference>
<dbReference type="InterPro" id="IPR042194">
    <property type="entry name" value="FHIPEP_1"/>
</dbReference>
<gene>
    <name evidence="8" type="primary">flhA</name>
    <name evidence="8" type="ORF">HRbin17_01530</name>
</gene>
<dbReference type="InterPro" id="IPR001712">
    <property type="entry name" value="T3SS_FHIPEP"/>
</dbReference>
<dbReference type="PANTHER" id="PTHR30161:SF1">
    <property type="entry name" value="FLAGELLAR BIOSYNTHESIS PROTEIN FLHA-RELATED"/>
    <property type="match status" value="1"/>
</dbReference>
<feature type="transmembrane region" description="Helical" evidence="7">
    <location>
        <begin position="12"/>
        <end position="31"/>
    </location>
</feature>
<evidence type="ECO:0000256" key="6">
    <source>
        <dbReference type="ARBA" id="ARBA00023136"/>
    </source>
</evidence>
<evidence type="ECO:0000256" key="2">
    <source>
        <dbReference type="ARBA" id="ARBA00008835"/>
    </source>
</evidence>
<dbReference type="PIRSF" id="PIRSF005419">
    <property type="entry name" value="FlhA"/>
    <property type="match status" value="1"/>
</dbReference>
<organism evidence="8 9">
    <name type="scientific">Candidatus Fervidibacter japonicus</name>
    <dbReference type="NCBI Taxonomy" id="2035412"/>
    <lineage>
        <taxon>Bacteria</taxon>
        <taxon>Candidatus Fervidibacterota</taxon>
        <taxon>Candidatus Fervidibacter</taxon>
    </lineage>
</organism>